<organism evidence="2 3">
    <name type="scientific">Zophobas morio</name>
    <dbReference type="NCBI Taxonomy" id="2755281"/>
    <lineage>
        <taxon>Eukaryota</taxon>
        <taxon>Metazoa</taxon>
        <taxon>Ecdysozoa</taxon>
        <taxon>Arthropoda</taxon>
        <taxon>Hexapoda</taxon>
        <taxon>Insecta</taxon>
        <taxon>Pterygota</taxon>
        <taxon>Neoptera</taxon>
        <taxon>Endopterygota</taxon>
        <taxon>Coleoptera</taxon>
        <taxon>Polyphaga</taxon>
        <taxon>Cucujiformia</taxon>
        <taxon>Tenebrionidae</taxon>
        <taxon>Zophobas</taxon>
    </lineage>
</organism>
<evidence type="ECO:0000313" key="3">
    <source>
        <dbReference type="Proteomes" id="UP001168821"/>
    </source>
</evidence>
<feature type="transmembrane region" description="Helical" evidence="1">
    <location>
        <begin position="51"/>
        <end position="73"/>
    </location>
</feature>
<feature type="transmembrane region" description="Helical" evidence="1">
    <location>
        <begin position="20"/>
        <end position="39"/>
    </location>
</feature>
<gene>
    <name evidence="2" type="ORF">Zmor_005348</name>
</gene>
<feature type="transmembrane region" description="Helical" evidence="1">
    <location>
        <begin position="85"/>
        <end position="104"/>
    </location>
</feature>
<proteinExistence type="predicted"/>
<keyword evidence="1" id="KW-0812">Transmembrane</keyword>
<reference evidence="2" key="1">
    <citation type="journal article" date="2023" name="G3 (Bethesda)">
        <title>Whole genome assemblies of Zophobas morio and Tenebrio molitor.</title>
        <authorList>
            <person name="Kaur S."/>
            <person name="Stinson S.A."/>
            <person name="diCenzo G.C."/>
        </authorList>
    </citation>
    <scope>NUCLEOTIDE SEQUENCE</scope>
    <source>
        <strain evidence="2">QUZm001</strain>
    </source>
</reference>
<feature type="transmembrane region" description="Helical" evidence="1">
    <location>
        <begin position="132"/>
        <end position="153"/>
    </location>
</feature>
<protein>
    <submittedName>
        <fullName evidence="2">Uncharacterized protein</fullName>
    </submittedName>
</protein>
<keyword evidence="1" id="KW-0472">Membrane</keyword>
<evidence type="ECO:0000256" key="1">
    <source>
        <dbReference type="SAM" id="Phobius"/>
    </source>
</evidence>
<dbReference type="AlphaFoldDB" id="A0AA38MLK8"/>
<dbReference type="Proteomes" id="UP001168821">
    <property type="component" value="Unassembled WGS sequence"/>
</dbReference>
<keyword evidence="1" id="KW-1133">Transmembrane helix</keyword>
<name>A0AA38MLK8_9CUCU</name>
<keyword evidence="3" id="KW-1185">Reference proteome</keyword>
<sequence>MISKRSIQEIAETVTVYEAVNEIVLGIFGTIMSAFWIYASGKFKEDFYEEGIPYFYFFLVAAILCVFKGCLLLRSINYRKKQGILIYFVLTTLVLIIAKGFLIYEAIYRRPLEQAVSKPGERLDVTYKFQYFLFYPLVFLTAWFFQLCVILFYREVARNPVVNEHLESVPE</sequence>
<evidence type="ECO:0000313" key="2">
    <source>
        <dbReference type="EMBL" id="KAJ3660921.1"/>
    </source>
</evidence>
<accession>A0AA38MLK8</accession>
<dbReference type="EMBL" id="JALNTZ010000002">
    <property type="protein sequence ID" value="KAJ3660921.1"/>
    <property type="molecule type" value="Genomic_DNA"/>
</dbReference>
<comment type="caution">
    <text evidence="2">The sequence shown here is derived from an EMBL/GenBank/DDBJ whole genome shotgun (WGS) entry which is preliminary data.</text>
</comment>